<evidence type="ECO:0008006" key="2">
    <source>
        <dbReference type="Google" id="ProtNLM"/>
    </source>
</evidence>
<reference evidence="1" key="1">
    <citation type="journal article" date="2019" name="Sci. Rep.">
        <title>Draft genome of Tanacetum cinerariifolium, the natural source of mosquito coil.</title>
        <authorList>
            <person name="Yamashiro T."/>
            <person name="Shiraishi A."/>
            <person name="Satake H."/>
            <person name="Nakayama K."/>
        </authorList>
    </citation>
    <scope>NUCLEOTIDE SEQUENCE</scope>
</reference>
<dbReference type="EMBL" id="BKCJ010000842">
    <property type="protein sequence ID" value="GEU36725.1"/>
    <property type="molecule type" value="Genomic_DNA"/>
</dbReference>
<evidence type="ECO:0000313" key="1">
    <source>
        <dbReference type="EMBL" id="GEU36725.1"/>
    </source>
</evidence>
<gene>
    <name evidence="1" type="ORF">Tci_008703</name>
</gene>
<name>A0A6L2JLF9_TANCI</name>
<protein>
    <recommendedName>
        <fullName evidence="2">Integrase, catalytic region, zinc finger, CCHC-type, peptidase aspartic, catalytic</fullName>
    </recommendedName>
</protein>
<proteinExistence type="predicted"/>
<dbReference type="AlphaFoldDB" id="A0A6L2JLF9"/>
<organism evidence="1">
    <name type="scientific">Tanacetum cinerariifolium</name>
    <name type="common">Dalmatian daisy</name>
    <name type="synonym">Chrysanthemum cinerariifolium</name>
    <dbReference type="NCBI Taxonomy" id="118510"/>
    <lineage>
        <taxon>Eukaryota</taxon>
        <taxon>Viridiplantae</taxon>
        <taxon>Streptophyta</taxon>
        <taxon>Embryophyta</taxon>
        <taxon>Tracheophyta</taxon>
        <taxon>Spermatophyta</taxon>
        <taxon>Magnoliopsida</taxon>
        <taxon>eudicotyledons</taxon>
        <taxon>Gunneridae</taxon>
        <taxon>Pentapetalae</taxon>
        <taxon>asterids</taxon>
        <taxon>campanulids</taxon>
        <taxon>Asterales</taxon>
        <taxon>Asteraceae</taxon>
        <taxon>Asteroideae</taxon>
        <taxon>Anthemideae</taxon>
        <taxon>Anthemidinae</taxon>
        <taxon>Tanacetum</taxon>
    </lineage>
</organism>
<accession>A0A6L2JLF9</accession>
<sequence length="458" mass="51120">MDSIISLGQKNTLAEYMILSGADNRSPMLDKDLYDSWKSRMELYMQNKEHRRMILESVENGPLIWPTIEENGVTRTKKYAELFAAEKIQADCDMKASNIILQVFIQQSLTSTTVFTISIWINSSQSTLLTNLSITTSIQSFIRFIIISTSFLNESSNLILSKVVSRSLRSVGTREEVPNSPENARTSSKRNTRIYLQNPEFTGVYLRIHYRKFPGLPFNVVFRYDHFFRFDFFGLFRGERGDVTARVILFGTIPTAIPATVPIVDPPVVHDDTPLIPTKTPTIPPVVSTLPHTSPFLYTDSSDSDTSERPPSQDPYEVTVAWWRSRVVARSSPSSPHIHTSSSHSTLAVSFARPPRKRRISLVVLVSLATPVPGALSPACVDILPPHKRIRGSVSTIAQDDSTEESYKAYTEPNIDFDVQTDIDDDTTVVEAAAAREADVGVEVSIRSGGEDEAEEKA</sequence>
<comment type="caution">
    <text evidence="1">The sequence shown here is derived from an EMBL/GenBank/DDBJ whole genome shotgun (WGS) entry which is preliminary data.</text>
</comment>